<dbReference type="Gene3D" id="3.40.1620.10">
    <property type="entry name" value="YefM-like domain"/>
    <property type="match status" value="1"/>
</dbReference>
<name>A0A1F5PY33_9BACT</name>
<dbReference type="Pfam" id="PF02604">
    <property type="entry name" value="PhdYeFM_antitox"/>
    <property type="match status" value="1"/>
</dbReference>
<dbReference type="Proteomes" id="UP000177281">
    <property type="component" value="Unassembled WGS sequence"/>
</dbReference>
<protein>
    <recommendedName>
        <fullName evidence="2">Antitoxin</fullName>
    </recommendedName>
</protein>
<evidence type="ECO:0000313" key="3">
    <source>
        <dbReference type="EMBL" id="OGE94848.1"/>
    </source>
</evidence>
<dbReference type="InterPro" id="IPR036165">
    <property type="entry name" value="YefM-like_sf"/>
</dbReference>
<dbReference type="PANTHER" id="PTHR33713:SF6">
    <property type="entry name" value="ANTITOXIN YEFM"/>
    <property type="match status" value="1"/>
</dbReference>
<dbReference type="SUPFAM" id="SSF143120">
    <property type="entry name" value="YefM-like"/>
    <property type="match status" value="1"/>
</dbReference>
<evidence type="ECO:0000313" key="4">
    <source>
        <dbReference type="Proteomes" id="UP000177281"/>
    </source>
</evidence>
<dbReference type="EMBL" id="MFFB01000007">
    <property type="protein sequence ID" value="OGE94848.1"/>
    <property type="molecule type" value="Genomic_DNA"/>
</dbReference>
<evidence type="ECO:0000256" key="1">
    <source>
        <dbReference type="ARBA" id="ARBA00009981"/>
    </source>
</evidence>
<dbReference type="AlphaFoldDB" id="A0A1F5PY33"/>
<dbReference type="NCBIfam" id="TIGR01552">
    <property type="entry name" value="phd_fam"/>
    <property type="match status" value="1"/>
</dbReference>
<gene>
    <name evidence="3" type="ORF">A3B10_03600</name>
</gene>
<accession>A0A1F5PY33</accession>
<reference evidence="3 4" key="1">
    <citation type="journal article" date="2016" name="Nat. Commun.">
        <title>Thousands of microbial genomes shed light on interconnected biogeochemical processes in an aquifer system.</title>
        <authorList>
            <person name="Anantharaman K."/>
            <person name="Brown C.T."/>
            <person name="Hug L.A."/>
            <person name="Sharon I."/>
            <person name="Castelle C.J."/>
            <person name="Probst A.J."/>
            <person name="Thomas B.C."/>
            <person name="Singh A."/>
            <person name="Wilkins M.J."/>
            <person name="Karaoz U."/>
            <person name="Brodie E.L."/>
            <person name="Williams K.H."/>
            <person name="Hubbard S.S."/>
            <person name="Banfield J.F."/>
        </authorList>
    </citation>
    <scope>NUCLEOTIDE SEQUENCE [LARGE SCALE GENOMIC DNA]</scope>
</reference>
<dbReference type="STRING" id="1817841.A3B10_03600"/>
<dbReference type="InterPro" id="IPR051405">
    <property type="entry name" value="phD/YefM_antitoxin"/>
</dbReference>
<proteinExistence type="inferred from homology"/>
<comment type="caution">
    <text evidence="3">The sequence shown here is derived from an EMBL/GenBank/DDBJ whole genome shotgun (WGS) entry which is preliminary data.</text>
</comment>
<evidence type="ECO:0000256" key="2">
    <source>
        <dbReference type="RuleBase" id="RU362080"/>
    </source>
</evidence>
<sequence>MNTKTTLSISEARKRIFDIADDVQRPGVRYTFTDKGKPKVVLMSAEDFESLEETIEVLRIFPNLDKAIAKVDKDIKSGAYKKYITLEELLAKDGYVLHGQTNTNSKKASC</sequence>
<comment type="function">
    <text evidence="2">Antitoxin component of a type II toxin-antitoxin (TA) system.</text>
</comment>
<comment type="similarity">
    <text evidence="1 2">Belongs to the phD/YefM antitoxin family.</text>
</comment>
<dbReference type="InterPro" id="IPR006442">
    <property type="entry name" value="Antitoxin_Phd/YefM"/>
</dbReference>
<dbReference type="PANTHER" id="PTHR33713">
    <property type="entry name" value="ANTITOXIN YAFN-RELATED"/>
    <property type="match status" value="1"/>
</dbReference>
<organism evidence="3 4">
    <name type="scientific">Candidatus Doudnabacteria bacterium RIFCSPLOWO2_01_FULL_44_21</name>
    <dbReference type="NCBI Taxonomy" id="1817841"/>
    <lineage>
        <taxon>Bacteria</taxon>
        <taxon>Candidatus Doudnaibacteriota</taxon>
    </lineage>
</organism>